<evidence type="ECO:0000256" key="3">
    <source>
        <dbReference type="ARBA" id="ARBA00023027"/>
    </source>
</evidence>
<dbReference type="Pfam" id="PF01370">
    <property type="entry name" value="Epimerase"/>
    <property type="match status" value="1"/>
</dbReference>
<dbReference type="KEGG" id="phm:PSMK_16620"/>
<dbReference type="STRING" id="1142394.PSMK_16620"/>
<dbReference type="Gene3D" id="3.40.50.720">
    <property type="entry name" value="NAD(P)-binding Rossmann-like Domain"/>
    <property type="match status" value="1"/>
</dbReference>
<sequence length="284" mass="30092">MIIVTGGSGKAGRACVEHLRAHGHEVVNVDRAAPAGDPGVPFVRAELGDFGQAIAALSSVDGRIRGGVAGVVHLAAIPAPGLATNAETFHNNTASTYNVFEACRVLGIKNIVWASSETVLGLPFDTPPPHVPLGPDAAPRPESAYALSKLLGETMAEQFCRWDPELKIVGLRLSNVMEPGDYDRFAGFEDDPAKRKWNLWGYIDGRDAAEAVRLALGAEFTGAEVFVIANADTVMRSGNAELLDAFFPGVPRRAGAGGNATLLSIEKARRLLGFDPGSRWRDPA</sequence>
<dbReference type="PATRIC" id="fig|1142394.8.peg.1709"/>
<name>I0IEY3_PHYMF</name>
<dbReference type="EMBL" id="AP012338">
    <property type="protein sequence ID" value="BAM03821.1"/>
    <property type="molecule type" value="Genomic_DNA"/>
</dbReference>
<comment type="similarity">
    <text evidence="1">Belongs to the NAD(P)-dependent epimerase/dehydratase family.</text>
</comment>
<proteinExistence type="inferred from homology"/>
<protein>
    <submittedName>
        <fullName evidence="5">NAD-dependent epimerase/dehydratase family protein</fullName>
    </submittedName>
</protein>
<evidence type="ECO:0000313" key="5">
    <source>
        <dbReference type="EMBL" id="BAM03821.1"/>
    </source>
</evidence>
<dbReference type="GO" id="GO:0016491">
    <property type="term" value="F:oxidoreductase activity"/>
    <property type="evidence" value="ECO:0007669"/>
    <property type="project" value="UniProtKB-KW"/>
</dbReference>
<evidence type="ECO:0000256" key="1">
    <source>
        <dbReference type="ARBA" id="ARBA00007637"/>
    </source>
</evidence>
<evidence type="ECO:0000259" key="4">
    <source>
        <dbReference type="Pfam" id="PF01370"/>
    </source>
</evidence>
<dbReference type="InterPro" id="IPR001509">
    <property type="entry name" value="Epimerase_deHydtase"/>
</dbReference>
<feature type="domain" description="NAD-dependent epimerase/dehydratase" evidence="4">
    <location>
        <begin position="2"/>
        <end position="185"/>
    </location>
</feature>
<keyword evidence="2" id="KW-0560">Oxidoreductase</keyword>
<accession>I0IEY3</accession>
<evidence type="ECO:0000313" key="6">
    <source>
        <dbReference type="Proteomes" id="UP000007881"/>
    </source>
</evidence>
<dbReference type="PANTHER" id="PTHR43103:SF5">
    <property type="entry name" value="4-EPIMERASE, PUTATIVE (AFU_ORTHOLOGUE AFUA_7G00360)-RELATED"/>
    <property type="match status" value="1"/>
</dbReference>
<gene>
    <name evidence="5" type="ordered locus">PSMK_16620</name>
</gene>
<dbReference type="AlphaFoldDB" id="I0IEY3"/>
<dbReference type="CDD" id="cd08946">
    <property type="entry name" value="SDR_e"/>
    <property type="match status" value="1"/>
</dbReference>
<dbReference type="InterPro" id="IPR036291">
    <property type="entry name" value="NAD(P)-bd_dom_sf"/>
</dbReference>
<reference evidence="5 6" key="1">
    <citation type="submission" date="2012-02" db="EMBL/GenBank/DDBJ databases">
        <title>Complete genome sequence of Phycisphaera mikurensis NBRC 102666.</title>
        <authorList>
            <person name="Ankai A."/>
            <person name="Hosoyama A."/>
            <person name="Terui Y."/>
            <person name="Sekine M."/>
            <person name="Fukai R."/>
            <person name="Kato Y."/>
            <person name="Nakamura S."/>
            <person name="Yamada-Narita S."/>
            <person name="Kawakoshi A."/>
            <person name="Fukunaga Y."/>
            <person name="Yamazaki S."/>
            <person name="Fujita N."/>
        </authorList>
    </citation>
    <scope>NUCLEOTIDE SEQUENCE [LARGE SCALE GENOMIC DNA]</scope>
    <source>
        <strain evidence="6">NBRC 102666 / KCTC 22515 / FYK2301M01</strain>
    </source>
</reference>
<dbReference type="SUPFAM" id="SSF51735">
    <property type="entry name" value="NAD(P)-binding Rossmann-fold domains"/>
    <property type="match status" value="1"/>
</dbReference>
<dbReference type="RefSeq" id="WP_014437039.1">
    <property type="nucleotide sequence ID" value="NC_017080.1"/>
</dbReference>
<evidence type="ECO:0000256" key="2">
    <source>
        <dbReference type="ARBA" id="ARBA00023002"/>
    </source>
</evidence>
<keyword evidence="6" id="KW-1185">Reference proteome</keyword>
<keyword evidence="3" id="KW-0520">NAD</keyword>
<organism evidence="5 6">
    <name type="scientific">Phycisphaera mikurensis (strain NBRC 102666 / KCTC 22515 / FYK2301M01)</name>
    <dbReference type="NCBI Taxonomy" id="1142394"/>
    <lineage>
        <taxon>Bacteria</taxon>
        <taxon>Pseudomonadati</taxon>
        <taxon>Planctomycetota</taxon>
        <taxon>Phycisphaerae</taxon>
        <taxon>Phycisphaerales</taxon>
        <taxon>Phycisphaeraceae</taxon>
        <taxon>Phycisphaera</taxon>
    </lineage>
</organism>
<dbReference type="PANTHER" id="PTHR43103">
    <property type="entry name" value="NUCLEOSIDE-DIPHOSPHATE-SUGAR EPIMERASE"/>
    <property type="match status" value="1"/>
</dbReference>
<dbReference type="Proteomes" id="UP000007881">
    <property type="component" value="Chromosome"/>
</dbReference>
<dbReference type="OrthoDB" id="9807212at2"/>
<dbReference type="HOGENOM" id="CLU_053163_2_0_0"/>
<dbReference type="eggNOG" id="COG0451">
    <property type="taxonomic scope" value="Bacteria"/>
</dbReference>